<dbReference type="PANTHER" id="PTHR43918">
    <property type="entry name" value="ACETYLCHOLINESTERASE"/>
    <property type="match status" value="1"/>
</dbReference>
<evidence type="ECO:0000313" key="9">
    <source>
        <dbReference type="Proteomes" id="UP000286746"/>
    </source>
</evidence>
<accession>A0A401VXD6</accession>
<feature type="active site" description="Charge relay system" evidence="4">
    <location>
        <position position="351"/>
    </location>
</feature>
<dbReference type="GO" id="GO:0005615">
    <property type="term" value="C:extracellular space"/>
    <property type="evidence" value="ECO:0007669"/>
    <property type="project" value="TreeGrafter"/>
</dbReference>
<dbReference type="EC" id="3.1.1.-" evidence="5"/>
<keyword evidence="3" id="KW-1015">Disulfide bond</keyword>
<sequence>MAAVGEWWRDVRTERGRVRGVPEPVAEGGAAPGRRTAGAGTGTPADVLSVAAFRGIPYAASPAGALRFAPPCPHDGWTGVRDAVRPGPAVPQGPSRLERVMGPRTPDWSEDGCLTLNVWSPAEPSDAGRPVLVWFHGGGFTSGSGGWDWYDGARLAALGDLVVVTANYRVGPLGWLFLPEAGVANTGLQDQAAALRWVHENIAAFGGDPARITVGGQSAGAYTALSLAVAPETRALTHRVVAQSGPWGLAPQDPAGAAGITADYLRLLGLPDKAAVPGNEAAALRELRALPVERLLTAYARLAADRARPGRLTPLMYPVLGGPGLPVPPVQAVAEGGLGATGLLIGTVRDEMTAFLAFDAEARAFTRDDVLRLLREDACGDSGAAAVAYDDLARLRPDASPVDLLAEAATGWMFRDGATGIAERRAAQGTPAYVYRFDRAPDGDDGTLGATHCAELPFLFGTFDAYPDSPMLGRTGAEDRRLAHAFGGALAAFAATGTPDGPGLADWRPYLGGPAPEVMYFG</sequence>
<evidence type="ECO:0000256" key="1">
    <source>
        <dbReference type="ARBA" id="ARBA00005964"/>
    </source>
</evidence>
<comment type="caution">
    <text evidence="8">The sequence shown here is derived from an EMBL/GenBank/DDBJ whole genome shotgun (WGS) entry which is preliminary data.</text>
</comment>
<comment type="similarity">
    <text evidence="1 5">Belongs to the type-B carboxylesterase/lipase family.</text>
</comment>
<name>A0A401VXD6_STREY</name>
<dbReference type="InterPro" id="IPR002018">
    <property type="entry name" value="CarbesteraseB"/>
</dbReference>
<dbReference type="RefSeq" id="WP_125052847.1">
    <property type="nucleotide sequence ID" value="NZ_BHZD01000001.1"/>
</dbReference>
<feature type="active site" description="Charge relay system" evidence="4">
    <location>
        <position position="452"/>
    </location>
</feature>
<dbReference type="PRINTS" id="PR00878">
    <property type="entry name" value="CHOLNESTRASE"/>
</dbReference>
<feature type="compositionally biased region" description="Low complexity" evidence="6">
    <location>
        <begin position="28"/>
        <end position="42"/>
    </location>
</feature>
<evidence type="ECO:0000256" key="6">
    <source>
        <dbReference type="SAM" id="MobiDB-lite"/>
    </source>
</evidence>
<dbReference type="Proteomes" id="UP000286746">
    <property type="component" value="Unassembled WGS sequence"/>
</dbReference>
<dbReference type="PROSITE" id="PS00122">
    <property type="entry name" value="CARBOXYLESTERASE_B_1"/>
    <property type="match status" value="1"/>
</dbReference>
<evidence type="ECO:0000256" key="4">
    <source>
        <dbReference type="PIRSR" id="PIRSR600997-1"/>
    </source>
</evidence>
<evidence type="ECO:0000313" key="8">
    <source>
        <dbReference type="EMBL" id="GCD41729.1"/>
    </source>
</evidence>
<feature type="active site" description="Acyl-ester intermediate" evidence="4">
    <location>
        <position position="218"/>
    </location>
</feature>
<gene>
    <name evidence="8" type="ORF">GKJPGBOP_01386</name>
</gene>
<dbReference type="GO" id="GO:0005886">
    <property type="term" value="C:plasma membrane"/>
    <property type="evidence" value="ECO:0007669"/>
    <property type="project" value="TreeGrafter"/>
</dbReference>
<dbReference type="PANTHER" id="PTHR43918:SF4">
    <property type="entry name" value="CARBOXYLIC ESTER HYDROLASE"/>
    <property type="match status" value="1"/>
</dbReference>
<feature type="region of interest" description="Disordered" evidence="6">
    <location>
        <begin position="19"/>
        <end position="42"/>
    </location>
</feature>
<reference evidence="8 9" key="1">
    <citation type="submission" date="2018-11" db="EMBL/GenBank/DDBJ databases">
        <title>Whole genome sequence of Streptomyces paromomycinus NBRC 15454(T).</title>
        <authorList>
            <person name="Komaki H."/>
            <person name="Tamura T."/>
        </authorList>
    </citation>
    <scope>NUCLEOTIDE SEQUENCE [LARGE SCALE GENOMIC DNA]</scope>
    <source>
        <strain evidence="8 9">NBRC 15454</strain>
    </source>
</reference>
<keyword evidence="9" id="KW-1185">Reference proteome</keyword>
<dbReference type="InterPro" id="IPR029058">
    <property type="entry name" value="AB_hydrolase_fold"/>
</dbReference>
<evidence type="ECO:0000256" key="5">
    <source>
        <dbReference type="RuleBase" id="RU361235"/>
    </source>
</evidence>
<organism evidence="8 9">
    <name type="scientific">Streptomyces paromomycinus</name>
    <name type="common">Streptomyces rimosus subsp. paromomycinus</name>
    <dbReference type="NCBI Taxonomy" id="92743"/>
    <lineage>
        <taxon>Bacteria</taxon>
        <taxon>Bacillati</taxon>
        <taxon>Actinomycetota</taxon>
        <taxon>Actinomycetes</taxon>
        <taxon>Kitasatosporales</taxon>
        <taxon>Streptomycetaceae</taxon>
        <taxon>Streptomyces</taxon>
    </lineage>
</organism>
<dbReference type="EMBL" id="BHZD01000001">
    <property type="protein sequence ID" value="GCD41729.1"/>
    <property type="molecule type" value="Genomic_DNA"/>
</dbReference>
<dbReference type="InterPro" id="IPR019819">
    <property type="entry name" value="Carboxylesterase_B_CS"/>
</dbReference>
<dbReference type="SUPFAM" id="SSF53474">
    <property type="entry name" value="alpha/beta-Hydrolases"/>
    <property type="match status" value="1"/>
</dbReference>
<dbReference type="AlphaFoldDB" id="A0A401VXD6"/>
<evidence type="ECO:0000256" key="2">
    <source>
        <dbReference type="ARBA" id="ARBA00022801"/>
    </source>
</evidence>
<dbReference type="InterPro" id="IPR019826">
    <property type="entry name" value="Carboxylesterase_B_AS"/>
</dbReference>
<dbReference type="Pfam" id="PF00135">
    <property type="entry name" value="COesterase"/>
    <property type="match status" value="1"/>
</dbReference>
<evidence type="ECO:0000259" key="7">
    <source>
        <dbReference type="Pfam" id="PF00135"/>
    </source>
</evidence>
<dbReference type="PROSITE" id="PS00941">
    <property type="entry name" value="CARBOXYLESTERASE_B_2"/>
    <property type="match status" value="1"/>
</dbReference>
<dbReference type="InterPro" id="IPR000997">
    <property type="entry name" value="Cholinesterase"/>
</dbReference>
<proteinExistence type="inferred from homology"/>
<protein>
    <recommendedName>
        <fullName evidence="5">Carboxylic ester hydrolase</fullName>
        <ecNumber evidence="5">3.1.1.-</ecNumber>
    </recommendedName>
</protein>
<keyword evidence="2 5" id="KW-0378">Hydrolase</keyword>
<evidence type="ECO:0000256" key="3">
    <source>
        <dbReference type="ARBA" id="ARBA00023157"/>
    </source>
</evidence>
<dbReference type="GO" id="GO:0019695">
    <property type="term" value="P:choline metabolic process"/>
    <property type="evidence" value="ECO:0007669"/>
    <property type="project" value="TreeGrafter"/>
</dbReference>
<dbReference type="InterPro" id="IPR050654">
    <property type="entry name" value="AChE-related_enzymes"/>
</dbReference>
<dbReference type="GO" id="GO:0006581">
    <property type="term" value="P:acetylcholine catabolic process"/>
    <property type="evidence" value="ECO:0007669"/>
    <property type="project" value="TreeGrafter"/>
</dbReference>
<feature type="domain" description="Carboxylesterase type B" evidence="7">
    <location>
        <begin position="46"/>
        <end position="510"/>
    </location>
</feature>
<dbReference type="GO" id="GO:0003990">
    <property type="term" value="F:acetylcholinesterase activity"/>
    <property type="evidence" value="ECO:0007669"/>
    <property type="project" value="TreeGrafter"/>
</dbReference>
<dbReference type="Gene3D" id="3.40.50.1820">
    <property type="entry name" value="alpha/beta hydrolase"/>
    <property type="match status" value="1"/>
</dbReference>